<feature type="domain" description="G-protein coupled receptors family 2 profile 2" evidence="18">
    <location>
        <begin position="608"/>
        <end position="903"/>
    </location>
</feature>
<dbReference type="InterPro" id="IPR046338">
    <property type="entry name" value="GAIN_dom_sf"/>
</dbReference>
<keyword evidence="3" id="KW-0433">Leucine-rich repeat</keyword>
<dbReference type="InterPro" id="IPR058808">
    <property type="entry name" value="GAIN_ADGRA2/3"/>
</dbReference>
<dbReference type="PROSITE" id="PS50227">
    <property type="entry name" value="G_PROTEIN_RECEP_F2_3"/>
    <property type="match status" value="1"/>
</dbReference>
<dbReference type="InterPro" id="IPR001611">
    <property type="entry name" value="Leu-rich_rpt"/>
</dbReference>
<dbReference type="SMART" id="SM00409">
    <property type="entry name" value="IG"/>
    <property type="match status" value="1"/>
</dbReference>
<evidence type="ECO:0000256" key="7">
    <source>
        <dbReference type="ARBA" id="ARBA00022989"/>
    </source>
</evidence>
<dbReference type="GO" id="GO:0090263">
    <property type="term" value="P:positive regulation of canonical Wnt signaling pathway"/>
    <property type="evidence" value="ECO:0007669"/>
    <property type="project" value="TreeGrafter"/>
</dbReference>
<feature type="transmembrane region" description="Helical" evidence="15">
    <location>
        <begin position="647"/>
        <end position="667"/>
    </location>
</feature>
<feature type="transmembrane region" description="Helical" evidence="15">
    <location>
        <begin position="849"/>
        <end position="872"/>
    </location>
</feature>
<dbReference type="InterPro" id="IPR057244">
    <property type="entry name" value="GAIN_B"/>
</dbReference>
<dbReference type="FunFam" id="3.80.10.10:FF:000287">
    <property type="entry name" value="adhesion G protein-coupled receptor A3"/>
    <property type="match status" value="1"/>
</dbReference>
<dbReference type="PROSITE" id="PS51450">
    <property type="entry name" value="LRR"/>
    <property type="match status" value="3"/>
</dbReference>
<dbReference type="Gene3D" id="3.80.10.10">
    <property type="entry name" value="Ribonuclease Inhibitor"/>
    <property type="match status" value="2"/>
</dbReference>
<evidence type="ECO:0000259" key="16">
    <source>
        <dbReference type="PROSITE" id="PS50221"/>
    </source>
</evidence>
<keyword evidence="8" id="KW-0297">G-protein coupled receptor</keyword>
<dbReference type="Gene3D" id="2.60.40.10">
    <property type="entry name" value="Immunoglobulins"/>
    <property type="match status" value="1"/>
</dbReference>
<dbReference type="InterPro" id="IPR013151">
    <property type="entry name" value="Immunoglobulin_dom"/>
</dbReference>
<keyword evidence="6" id="KW-0677">Repeat</keyword>
<evidence type="ECO:0000256" key="2">
    <source>
        <dbReference type="ARBA" id="ARBA00007343"/>
    </source>
</evidence>
<keyword evidence="13" id="KW-0393">Immunoglobulin domain</keyword>
<feature type="domain" description="G-protein coupled receptors family 2 profile 1" evidence="17">
    <location>
        <begin position="307"/>
        <end position="401"/>
    </location>
</feature>
<dbReference type="InterPro" id="IPR013783">
    <property type="entry name" value="Ig-like_fold"/>
</dbReference>
<dbReference type="GO" id="GO:0005886">
    <property type="term" value="C:plasma membrane"/>
    <property type="evidence" value="ECO:0007669"/>
    <property type="project" value="TreeGrafter"/>
</dbReference>
<keyword evidence="11" id="KW-0675">Receptor</keyword>
<evidence type="ECO:0000259" key="19">
    <source>
        <dbReference type="PROSITE" id="PS50835"/>
    </source>
</evidence>
<evidence type="ECO:0008006" key="22">
    <source>
        <dbReference type="Google" id="ProtNLM"/>
    </source>
</evidence>
<dbReference type="Pfam" id="PF26588">
    <property type="entry name" value="GAIN_ADGRA3"/>
    <property type="match status" value="1"/>
</dbReference>
<name>A0A6A4SE72_SCOMX</name>
<dbReference type="GO" id="GO:0002040">
    <property type="term" value="P:sprouting angiogenesis"/>
    <property type="evidence" value="ECO:0007669"/>
    <property type="project" value="TreeGrafter"/>
</dbReference>
<dbReference type="Gene3D" id="2.60.220.50">
    <property type="match status" value="1"/>
</dbReference>
<dbReference type="SUPFAM" id="SSF52058">
    <property type="entry name" value="L domain-like"/>
    <property type="match status" value="1"/>
</dbReference>
<organism evidence="20 21">
    <name type="scientific">Scophthalmus maximus</name>
    <name type="common">Turbot</name>
    <name type="synonym">Psetta maxima</name>
    <dbReference type="NCBI Taxonomy" id="52904"/>
    <lineage>
        <taxon>Eukaryota</taxon>
        <taxon>Metazoa</taxon>
        <taxon>Chordata</taxon>
        <taxon>Craniata</taxon>
        <taxon>Vertebrata</taxon>
        <taxon>Euteleostomi</taxon>
        <taxon>Actinopterygii</taxon>
        <taxon>Neopterygii</taxon>
        <taxon>Teleostei</taxon>
        <taxon>Neoteleostei</taxon>
        <taxon>Acanthomorphata</taxon>
        <taxon>Carangaria</taxon>
        <taxon>Pleuronectiformes</taxon>
        <taxon>Pleuronectoidei</taxon>
        <taxon>Scophthalmidae</taxon>
        <taxon>Scophthalmus</taxon>
    </lineage>
</organism>
<dbReference type="InterPro" id="IPR003591">
    <property type="entry name" value="Leu-rich_rpt_typical-subtyp"/>
</dbReference>
<evidence type="ECO:0000256" key="15">
    <source>
        <dbReference type="SAM" id="Phobius"/>
    </source>
</evidence>
<feature type="compositionally biased region" description="Low complexity" evidence="14">
    <location>
        <begin position="955"/>
        <end position="972"/>
    </location>
</feature>
<dbReference type="PROSITE" id="PS50835">
    <property type="entry name" value="IG_LIKE"/>
    <property type="match status" value="1"/>
</dbReference>
<dbReference type="Gene3D" id="1.20.1070.10">
    <property type="entry name" value="Rhodopsin 7-helix transmembrane proteins"/>
    <property type="match status" value="1"/>
</dbReference>
<comment type="subcellular location">
    <subcellularLocation>
        <location evidence="1">Membrane</location>
        <topology evidence="1">Multi-pass membrane protein</topology>
    </subcellularLocation>
</comment>
<evidence type="ECO:0000256" key="11">
    <source>
        <dbReference type="ARBA" id="ARBA00023170"/>
    </source>
</evidence>
<dbReference type="SMART" id="SM00369">
    <property type="entry name" value="LRR_TYP"/>
    <property type="match status" value="4"/>
</dbReference>
<keyword evidence="5" id="KW-0732">Signal</keyword>
<feature type="domain" description="GAIN-B" evidence="16">
    <location>
        <begin position="442"/>
        <end position="601"/>
    </location>
</feature>
<dbReference type="InterPro" id="IPR036179">
    <property type="entry name" value="Ig-like_dom_sf"/>
</dbReference>
<feature type="region of interest" description="Disordered" evidence="14">
    <location>
        <begin position="1090"/>
        <end position="1142"/>
    </location>
</feature>
<dbReference type="Pfam" id="PF01825">
    <property type="entry name" value="GPS"/>
    <property type="match status" value="1"/>
</dbReference>
<feature type="region of interest" description="Disordered" evidence="14">
    <location>
        <begin position="989"/>
        <end position="1056"/>
    </location>
</feature>
<dbReference type="Pfam" id="PF00002">
    <property type="entry name" value="7tm_2"/>
    <property type="match status" value="1"/>
</dbReference>
<evidence type="ECO:0000256" key="8">
    <source>
        <dbReference type="ARBA" id="ARBA00023040"/>
    </source>
</evidence>
<evidence type="ECO:0000256" key="13">
    <source>
        <dbReference type="ARBA" id="ARBA00023319"/>
    </source>
</evidence>
<dbReference type="Pfam" id="PF13855">
    <property type="entry name" value="LRR_8"/>
    <property type="match status" value="1"/>
</dbReference>
<dbReference type="SUPFAM" id="SSF48726">
    <property type="entry name" value="Immunoglobulin"/>
    <property type="match status" value="1"/>
</dbReference>
<evidence type="ECO:0000256" key="10">
    <source>
        <dbReference type="ARBA" id="ARBA00023157"/>
    </source>
</evidence>
<feature type="transmembrane region" description="Helical" evidence="15">
    <location>
        <begin position="679"/>
        <end position="703"/>
    </location>
</feature>
<dbReference type="Gene3D" id="4.10.1240.10">
    <property type="entry name" value="GPCR, family 2, extracellular hormone receptor domain"/>
    <property type="match status" value="1"/>
</dbReference>
<evidence type="ECO:0000256" key="3">
    <source>
        <dbReference type="ARBA" id="ARBA00022614"/>
    </source>
</evidence>
<dbReference type="PANTHER" id="PTHR45930">
    <property type="entry name" value="G-PROTEIN COUPLED RECEPTOR 124-LIKE PROTEIN"/>
    <property type="match status" value="1"/>
</dbReference>
<comment type="caution">
    <text evidence="20">The sequence shown here is derived from an EMBL/GenBank/DDBJ whole genome shotgun (WGS) entry which is preliminary data.</text>
</comment>
<dbReference type="Pfam" id="PF00560">
    <property type="entry name" value="LRR_1"/>
    <property type="match status" value="1"/>
</dbReference>
<reference evidence="20 21" key="1">
    <citation type="submission" date="2019-06" db="EMBL/GenBank/DDBJ databases">
        <title>Draft genomes of female and male turbot (Scophthalmus maximus).</title>
        <authorList>
            <person name="Xu H."/>
            <person name="Xu X.-W."/>
            <person name="Shao C."/>
            <person name="Chen S."/>
        </authorList>
    </citation>
    <scope>NUCLEOTIDE SEQUENCE [LARGE SCALE GENOMIC DNA]</scope>
    <source>
        <strain evidence="20">Ysfricsl-2016a</strain>
        <tissue evidence="20">Blood</tissue>
    </source>
</reference>
<dbReference type="InterPro" id="IPR017981">
    <property type="entry name" value="GPCR_2-like_7TM"/>
</dbReference>
<feature type="compositionally biased region" description="Low complexity" evidence="14">
    <location>
        <begin position="1011"/>
        <end position="1024"/>
    </location>
</feature>
<dbReference type="GO" id="GO:0004930">
    <property type="term" value="F:G protein-coupled receptor activity"/>
    <property type="evidence" value="ECO:0007669"/>
    <property type="project" value="UniProtKB-KW"/>
</dbReference>
<feature type="compositionally biased region" description="Polar residues" evidence="14">
    <location>
        <begin position="1211"/>
        <end position="1221"/>
    </location>
</feature>
<gene>
    <name evidence="20" type="ORF">F2P81_013502</name>
</gene>
<comment type="similarity">
    <text evidence="2">Belongs to the G-protein coupled receptor 2 family. Adhesion G-protein coupled receptor (ADGR) subfamily.</text>
</comment>
<feature type="transmembrane region" description="Helical" evidence="15">
    <location>
        <begin position="878"/>
        <end position="897"/>
    </location>
</feature>
<dbReference type="GO" id="GO:0007417">
    <property type="term" value="P:central nervous system development"/>
    <property type="evidence" value="ECO:0007669"/>
    <property type="project" value="TreeGrafter"/>
</dbReference>
<dbReference type="InterPro" id="IPR032675">
    <property type="entry name" value="LRR_dom_sf"/>
</dbReference>
<evidence type="ECO:0000313" key="21">
    <source>
        <dbReference type="Proteomes" id="UP000438429"/>
    </source>
</evidence>
<feature type="compositionally biased region" description="Polar residues" evidence="14">
    <location>
        <begin position="989"/>
        <end position="1010"/>
    </location>
</feature>
<feature type="compositionally biased region" description="Polar residues" evidence="14">
    <location>
        <begin position="1090"/>
        <end position="1112"/>
    </location>
</feature>
<protein>
    <recommendedName>
        <fullName evidence="22">G-protein coupled receptor 124</fullName>
    </recommendedName>
</protein>
<dbReference type="InterPro" id="IPR003599">
    <property type="entry name" value="Ig_sub"/>
</dbReference>
<dbReference type="InterPro" id="IPR000832">
    <property type="entry name" value="GPCR_2_secretin-like"/>
</dbReference>
<evidence type="ECO:0000259" key="17">
    <source>
        <dbReference type="PROSITE" id="PS50227"/>
    </source>
</evidence>
<evidence type="ECO:0000313" key="20">
    <source>
        <dbReference type="EMBL" id="KAF0033436.1"/>
    </source>
</evidence>
<evidence type="ECO:0000256" key="1">
    <source>
        <dbReference type="ARBA" id="ARBA00004141"/>
    </source>
</evidence>
<proteinExistence type="inferred from homology"/>
<dbReference type="PROSITE" id="PS50221">
    <property type="entry name" value="GAIN_B"/>
    <property type="match status" value="1"/>
</dbReference>
<sequence length="1233" mass="134133">MLLLLSASEPRVSQACPGLLASTGGCSCTDERSKAPDVQALGRVRVSCSKEELPEPPDPSLLPNRTVTLILSHNKIRVLRNGSFFGLYALEKLDLKHNLISTIMPGAFQGLSELRKLDLSNNRIGCLTADMFQGLTNLTKLNLSGNIISTMDPGVFQELPSLKLVNFNSDHLSCDCGLRWVPGFFRSSSARLGDETLCAYPRSLRGKPLRGLRESQLSCDGPLELHTLSLLPSQRQVVFKGDRLPFHCTAALVDKITTLHWRQNGQLVTSDPEMGVQLENSVLHDCTFITSELILFNVHVEASGEWECVVSTGRGNTSRSVEIVVLENSASFCPEDKVVNNRGEFRWPRTLAGITSHQYCLQLRYPSLTVEGGMEQKKASRYCDRSGKWEDGDYSNCHYTNGITRVLHTFILRPINASNAVTVAHQVRTYTLEAAGFSDSVDVLYVAQMMEKFMEYVRHLRENSIALASVTLPATLLPPDATADCKLQFVAFRTGSFFPLSGNSSNTGEHSRRRSVNTPVVFVGLDGCSMWNHSEPIWVSLRHLSLGTDAVAAQWSLKGLEKQGAWSQEGCQLVHSDSSTSTMRCSVLSNYAVLQEVPDFPNSTPISVSVLHPVVYACTAVLLLCLFTIIITHILHHSTIHISRKSWHTLLNTCFHIAMTTAIYAGGIRLTSYPVVCQAVGIALHYSSLSTLLWIGVSARVIYKEAVWRLPRQLEGESPAPPTQRPMLRFYLIAGGVPLIICGITAAVNVNNYGDNSPYCWLVWRPSLGSFFVPAGLAVLVTWIYFLFTVFRLRHRVAKECTGTTLSSPVTESQPALAGSTSLLSTDSVVGPMNPVVAPEDQYSLKTRFLVLVATHFLYVALWCCGAMAMWLTEHTSLLFSCLYGMAATILGIFLVVHHCFRRMDVQASWLACCPGYRRSHPMSTYTHTCTTGSGVQTSEQGSQLFINCRPPADSHNSSSARSSSTPSGISSVGPGPCKLTNLLQVAQDNPNNQSAPCAPAGNNTSTSTDNITKPTNNTMPTNNSVAPVHPQRRKVSSRTKQGSSQYHHRSEGRGHYRLKALRTAAGGGSLGALGPTGLEHLNSSHGVYKQATSENGSIHHSLSENQASPLTNGKRVGESVATSPSEGSDGGSSGSRKPFPLLPSMASRVAMHGAQRRCASRDNLKLAAAAERETKRCSYPLNSATTTVPGAAAPNGNLKNSVLELEQDMSGTDQSLSSVGMKSGLWKSETTV</sequence>
<feature type="region of interest" description="Disordered" evidence="14">
    <location>
        <begin position="952"/>
        <end position="973"/>
    </location>
</feature>
<dbReference type="Pfam" id="PF01463">
    <property type="entry name" value="LRRCT"/>
    <property type="match status" value="1"/>
</dbReference>
<evidence type="ECO:0000256" key="14">
    <source>
        <dbReference type="SAM" id="MobiDB-lite"/>
    </source>
</evidence>
<feature type="transmembrane region" description="Helical" evidence="15">
    <location>
        <begin position="768"/>
        <end position="788"/>
    </location>
</feature>
<dbReference type="GO" id="GO:1990909">
    <property type="term" value="C:Wnt signalosome"/>
    <property type="evidence" value="ECO:0007669"/>
    <property type="project" value="TreeGrafter"/>
</dbReference>
<feature type="domain" description="Ig-like" evidence="19">
    <location>
        <begin position="222"/>
        <end position="324"/>
    </location>
</feature>
<dbReference type="Proteomes" id="UP000438429">
    <property type="component" value="Unassembled WGS sequence"/>
</dbReference>
<accession>A0A6A4SE72</accession>
<feature type="transmembrane region" description="Helical" evidence="15">
    <location>
        <begin position="614"/>
        <end position="635"/>
    </location>
</feature>
<dbReference type="Pfam" id="PF00047">
    <property type="entry name" value="ig"/>
    <property type="match status" value="1"/>
</dbReference>
<evidence type="ECO:0000256" key="6">
    <source>
        <dbReference type="ARBA" id="ARBA00022737"/>
    </source>
</evidence>
<keyword evidence="4 15" id="KW-0812">Transmembrane</keyword>
<dbReference type="EMBL" id="VEVO01000012">
    <property type="protein sequence ID" value="KAF0033436.1"/>
    <property type="molecule type" value="Genomic_DNA"/>
</dbReference>
<dbReference type="SUPFAM" id="SSF111418">
    <property type="entry name" value="Hormone receptor domain"/>
    <property type="match status" value="1"/>
</dbReference>
<dbReference type="GO" id="GO:0007166">
    <property type="term" value="P:cell surface receptor signaling pathway"/>
    <property type="evidence" value="ECO:0007669"/>
    <property type="project" value="InterPro"/>
</dbReference>
<evidence type="ECO:0000256" key="12">
    <source>
        <dbReference type="ARBA" id="ARBA00023224"/>
    </source>
</evidence>
<feature type="transmembrane region" description="Helical" evidence="15">
    <location>
        <begin position="730"/>
        <end position="748"/>
    </location>
</feature>
<dbReference type="PANTHER" id="PTHR45930:SF1">
    <property type="entry name" value="ADHESION G PROTEIN-COUPLED RECEPTOR A2"/>
    <property type="match status" value="1"/>
</dbReference>
<dbReference type="InterPro" id="IPR007110">
    <property type="entry name" value="Ig-like_dom"/>
</dbReference>
<keyword evidence="7 15" id="KW-1133">Transmembrane helix</keyword>
<dbReference type="AlphaFoldDB" id="A0A6A4SE72"/>
<keyword evidence="10" id="KW-1015">Disulfide bond</keyword>
<keyword evidence="12" id="KW-0807">Transducer</keyword>
<dbReference type="InterPro" id="IPR000483">
    <property type="entry name" value="Cys-rich_flank_reg_C"/>
</dbReference>
<keyword evidence="9 15" id="KW-0472">Membrane</keyword>
<evidence type="ECO:0000259" key="18">
    <source>
        <dbReference type="PROSITE" id="PS50261"/>
    </source>
</evidence>
<evidence type="ECO:0000256" key="4">
    <source>
        <dbReference type="ARBA" id="ARBA00022692"/>
    </source>
</evidence>
<evidence type="ECO:0000256" key="9">
    <source>
        <dbReference type="ARBA" id="ARBA00023136"/>
    </source>
</evidence>
<dbReference type="InterPro" id="IPR036445">
    <property type="entry name" value="GPCR_2_extracell_dom_sf"/>
</dbReference>
<dbReference type="PROSITE" id="PS50261">
    <property type="entry name" value="G_PROTEIN_RECEP_F2_4"/>
    <property type="match status" value="1"/>
</dbReference>
<feature type="region of interest" description="Disordered" evidence="14">
    <location>
        <begin position="1211"/>
        <end position="1233"/>
    </location>
</feature>
<dbReference type="InterPro" id="IPR000203">
    <property type="entry name" value="GPS"/>
</dbReference>
<dbReference type="InterPro" id="IPR001879">
    <property type="entry name" value="GPCR_2_extracellular_dom"/>
</dbReference>
<dbReference type="InterPro" id="IPR051963">
    <property type="entry name" value="Adhesion_GPCR_A"/>
</dbReference>
<evidence type="ECO:0000256" key="5">
    <source>
        <dbReference type="ARBA" id="ARBA00022729"/>
    </source>
</evidence>